<dbReference type="Proteomes" id="UP000649617">
    <property type="component" value="Unassembled WGS sequence"/>
</dbReference>
<dbReference type="EMBL" id="CAJNIZ010042502">
    <property type="protein sequence ID" value="CAE7624876.1"/>
    <property type="molecule type" value="Genomic_DNA"/>
</dbReference>
<accession>A0A812VDL1</accession>
<evidence type="ECO:0000313" key="5">
    <source>
        <dbReference type="Proteomes" id="UP000649617"/>
    </source>
</evidence>
<keyword evidence="1" id="KW-0677">Repeat</keyword>
<dbReference type="SMART" id="SM00248">
    <property type="entry name" value="ANK"/>
    <property type="match status" value="5"/>
</dbReference>
<dbReference type="InterPro" id="IPR002110">
    <property type="entry name" value="Ankyrin_rpt"/>
</dbReference>
<feature type="repeat" description="ANK" evidence="3">
    <location>
        <begin position="166"/>
        <end position="198"/>
    </location>
</feature>
<dbReference type="Gene3D" id="1.25.40.20">
    <property type="entry name" value="Ankyrin repeat-containing domain"/>
    <property type="match status" value="2"/>
</dbReference>
<protein>
    <submittedName>
        <fullName evidence="4">Ankrd44 protein</fullName>
    </submittedName>
</protein>
<proteinExistence type="predicted"/>
<sequence length="243" mass="26216">MELLRVAPDLVALQDNAGQTAIHCAAAEGHHSCLNELLGIGRTARDVPLEVVTAKTFKHGWTALHYAAHNGHAECCRALMVATGQAPELVGALNLTGRTALHLAAQRGHAKCLEVLLKTHMAKQLLTTQSFDGHTAMHIAARFGRRGCVKSLARRLPDLVKVKNHSGHPCLHEAARRGNDSCVETLLALGGAVELSATSKKYAHSRGHSEIADALVQMEKRLAAQKSMKRSRSMPNTLPNMTF</sequence>
<dbReference type="Pfam" id="PF00023">
    <property type="entry name" value="Ank"/>
    <property type="match status" value="1"/>
</dbReference>
<dbReference type="InterPro" id="IPR050776">
    <property type="entry name" value="Ank_Repeat/CDKN_Inhibitor"/>
</dbReference>
<dbReference type="PANTHER" id="PTHR24201">
    <property type="entry name" value="ANK_REP_REGION DOMAIN-CONTAINING PROTEIN"/>
    <property type="match status" value="1"/>
</dbReference>
<dbReference type="InterPro" id="IPR036770">
    <property type="entry name" value="Ankyrin_rpt-contain_sf"/>
</dbReference>
<evidence type="ECO:0000256" key="1">
    <source>
        <dbReference type="ARBA" id="ARBA00022737"/>
    </source>
</evidence>
<organism evidence="4 5">
    <name type="scientific">Symbiodinium pilosum</name>
    <name type="common">Dinoflagellate</name>
    <dbReference type="NCBI Taxonomy" id="2952"/>
    <lineage>
        <taxon>Eukaryota</taxon>
        <taxon>Sar</taxon>
        <taxon>Alveolata</taxon>
        <taxon>Dinophyceae</taxon>
        <taxon>Suessiales</taxon>
        <taxon>Symbiodiniaceae</taxon>
        <taxon>Symbiodinium</taxon>
    </lineage>
</organism>
<evidence type="ECO:0000313" key="4">
    <source>
        <dbReference type="EMBL" id="CAE7624876.1"/>
    </source>
</evidence>
<comment type="caution">
    <text evidence="4">The sequence shown here is derived from an EMBL/GenBank/DDBJ whole genome shotgun (WGS) entry which is preliminary data.</text>
</comment>
<dbReference type="Pfam" id="PF12796">
    <property type="entry name" value="Ank_2"/>
    <property type="match status" value="2"/>
</dbReference>
<dbReference type="PANTHER" id="PTHR24201:SF16">
    <property type="entry name" value="ANKYRIN-1-LIKE-RELATED"/>
    <property type="match status" value="1"/>
</dbReference>
<reference evidence="4" key="1">
    <citation type="submission" date="2021-02" db="EMBL/GenBank/DDBJ databases">
        <authorList>
            <person name="Dougan E. K."/>
            <person name="Rhodes N."/>
            <person name="Thang M."/>
            <person name="Chan C."/>
        </authorList>
    </citation>
    <scope>NUCLEOTIDE SEQUENCE</scope>
</reference>
<feature type="repeat" description="ANK" evidence="3">
    <location>
        <begin position="96"/>
        <end position="118"/>
    </location>
</feature>
<keyword evidence="2 3" id="KW-0040">ANK repeat</keyword>
<dbReference type="PROSITE" id="PS50297">
    <property type="entry name" value="ANK_REP_REGION"/>
    <property type="match status" value="2"/>
</dbReference>
<keyword evidence="5" id="KW-1185">Reference proteome</keyword>
<dbReference type="OrthoDB" id="430364at2759"/>
<dbReference type="PROSITE" id="PS50088">
    <property type="entry name" value="ANK_REPEAT"/>
    <property type="match status" value="3"/>
</dbReference>
<gene>
    <name evidence="4" type="primary">Ankrd44</name>
    <name evidence="4" type="ORF">SPIL2461_LOCUS16355</name>
</gene>
<dbReference type="SUPFAM" id="SSF48403">
    <property type="entry name" value="Ankyrin repeat"/>
    <property type="match status" value="1"/>
</dbReference>
<dbReference type="GO" id="GO:0005634">
    <property type="term" value="C:nucleus"/>
    <property type="evidence" value="ECO:0007669"/>
    <property type="project" value="TreeGrafter"/>
</dbReference>
<name>A0A812VDL1_SYMPI</name>
<evidence type="ECO:0000256" key="2">
    <source>
        <dbReference type="ARBA" id="ARBA00023043"/>
    </source>
</evidence>
<feature type="repeat" description="ANK" evidence="3">
    <location>
        <begin position="59"/>
        <end position="80"/>
    </location>
</feature>
<evidence type="ECO:0000256" key="3">
    <source>
        <dbReference type="PROSITE-ProRule" id="PRU00023"/>
    </source>
</evidence>
<dbReference type="AlphaFoldDB" id="A0A812VDL1"/>